<gene>
    <name evidence="2" type="ORF">CITCOLO1_LOCUS19195</name>
</gene>
<sequence length="122" mass="13974">MMPEVDPKILDAALFSMENWQGRKWKASLSRPWPSLVEPVLVNRFKQLNQRFTKSFFLLLRIAAPIKPTEQRCGGAGRQRPKVPRTQTDPPPRTETPGGRFLTSVGDQQRIWYVETAVIGKQ</sequence>
<proteinExistence type="predicted"/>
<reference evidence="2 3" key="1">
    <citation type="submission" date="2024-03" db="EMBL/GenBank/DDBJ databases">
        <authorList>
            <person name="Gkanogiannis A."/>
            <person name="Becerra Lopez-Lavalle L."/>
        </authorList>
    </citation>
    <scope>NUCLEOTIDE SEQUENCE [LARGE SCALE GENOMIC DNA]</scope>
</reference>
<name>A0ABP0Z237_9ROSI</name>
<organism evidence="2 3">
    <name type="scientific">Citrullus colocynthis</name>
    <name type="common">colocynth</name>
    <dbReference type="NCBI Taxonomy" id="252529"/>
    <lineage>
        <taxon>Eukaryota</taxon>
        <taxon>Viridiplantae</taxon>
        <taxon>Streptophyta</taxon>
        <taxon>Embryophyta</taxon>
        <taxon>Tracheophyta</taxon>
        <taxon>Spermatophyta</taxon>
        <taxon>Magnoliopsida</taxon>
        <taxon>eudicotyledons</taxon>
        <taxon>Gunneridae</taxon>
        <taxon>Pentapetalae</taxon>
        <taxon>rosids</taxon>
        <taxon>fabids</taxon>
        <taxon>Cucurbitales</taxon>
        <taxon>Cucurbitaceae</taxon>
        <taxon>Benincaseae</taxon>
        <taxon>Citrullus</taxon>
    </lineage>
</organism>
<evidence type="ECO:0000313" key="2">
    <source>
        <dbReference type="EMBL" id="CAK9326833.1"/>
    </source>
</evidence>
<dbReference type="Proteomes" id="UP001642487">
    <property type="component" value="Chromosome 7"/>
</dbReference>
<protein>
    <submittedName>
        <fullName evidence="2">Uncharacterized protein</fullName>
    </submittedName>
</protein>
<feature type="region of interest" description="Disordered" evidence="1">
    <location>
        <begin position="69"/>
        <end position="101"/>
    </location>
</feature>
<keyword evidence="3" id="KW-1185">Reference proteome</keyword>
<dbReference type="EMBL" id="OZ021741">
    <property type="protein sequence ID" value="CAK9326833.1"/>
    <property type="molecule type" value="Genomic_DNA"/>
</dbReference>
<accession>A0ABP0Z237</accession>
<evidence type="ECO:0000313" key="3">
    <source>
        <dbReference type="Proteomes" id="UP001642487"/>
    </source>
</evidence>
<evidence type="ECO:0000256" key="1">
    <source>
        <dbReference type="SAM" id="MobiDB-lite"/>
    </source>
</evidence>